<comment type="pathway">
    <text evidence="2">Carbohydrate biosynthesis; Calvin cycle.</text>
</comment>
<dbReference type="GO" id="GO:0006002">
    <property type="term" value="P:fructose 6-phosphate metabolic process"/>
    <property type="evidence" value="ECO:0007669"/>
    <property type="project" value="TreeGrafter"/>
</dbReference>
<evidence type="ECO:0000256" key="6">
    <source>
        <dbReference type="ARBA" id="ARBA00022567"/>
    </source>
</evidence>
<dbReference type="GO" id="GO:0005829">
    <property type="term" value="C:cytosol"/>
    <property type="evidence" value="ECO:0007669"/>
    <property type="project" value="TreeGrafter"/>
</dbReference>
<sequence length="358" mass="39385">MLTERSTLTQFLIEERRRHPRSSGELNALIHDVALACKAISQRIASGALSGVIGKAGAVNVQGEQQQKLDVVANDIFLRANEFGGQLAGMASEELDDPYHIPAQYPRGKYLLTFDPLDGSSNIDVNVSVGSIFSILRAPTPGQDAEVDDFLQPGGRQVAAGYALFGPSTVLVLTVGTGVHGFTLDPCLGEFFLTRPSIEIPSGTTEFAINASNQRFWEPAVQKYVEECLAGVAGPRTKDFNMRWVASLVAEAHRIFTRGGVFLYPKDSKDPKKRGRLRLLYEANPIAFLVEQAGGLASTGRERILDVQPTDLHQRVPFIFGSRDEVERIVSYHVELPPEPIEHWHPLYGMRGLYRASN</sequence>
<comment type="similarity">
    <text evidence="3 13 14">Belongs to the FBPase class 1 family.</text>
</comment>
<keyword evidence="18" id="KW-1185">Reference proteome</keyword>
<keyword evidence="5 13" id="KW-0963">Cytoplasm</keyword>
<evidence type="ECO:0000256" key="14">
    <source>
        <dbReference type="RuleBase" id="RU000508"/>
    </source>
</evidence>
<reference evidence="17 18" key="1">
    <citation type="submission" date="2017-02" db="EMBL/GenBank/DDBJ databases">
        <title>The new phylogeny of genus Mycobacterium.</title>
        <authorList>
            <person name="Tortoli E."/>
            <person name="Trovato A."/>
            <person name="Cirillo D.M."/>
        </authorList>
    </citation>
    <scope>NUCLEOTIDE SEQUENCE [LARGE SCALE GENOMIC DNA]</scope>
    <source>
        <strain evidence="17 18">RW6</strain>
    </source>
</reference>
<dbReference type="SUPFAM" id="SSF56655">
    <property type="entry name" value="Carbohydrate phosphatase"/>
    <property type="match status" value="1"/>
</dbReference>
<organism evidence="17 18">
    <name type="scientific">Mycobacterium aquaticum</name>
    <dbReference type="NCBI Taxonomy" id="1927124"/>
    <lineage>
        <taxon>Bacteria</taxon>
        <taxon>Bacillati</taxon>
        <taxon>Actinomycetota</taxon>
        <taxon>Actinomycetes</taxon>
        <taxon>Mycobacteriales</taxon>
        <taxon>Mycobacteriaceae</taxon>
        <taxon>Mycobacterium</taxon>
    </lineage>
</organism>
<dbReference type="Gene3D" id="3.40.190.80">
    <property type="match status" value="1"/>
</dbReference>
<comment type="caution">
    <text evidence="13">Lacks conserved residue(s) required for the propagation of feature annotation.</text>
</comment>
<dbReference type="GO" id="GO:0000287">
    <property type="term" value="F:magnesium ion binding"/>
    <property type="evidence" value="ECO:0007669"/>
    <property type="project" value="UniProtKB-UniRule"/>
</dbReference>
<dbReference type="FunFam" id="3.40.190.80:FF:000011">
    <property type="entry name" value="Fructose-1,6-bisphosphatase class 1"/>
    <property type="match status" value="1"/>
</dbReference>
<dbReference type="Gene3D" id="3.30.540.10">
    <property type="entry name" value="Fructose-1,6-Bisphosphatase, subunit A, domain 1"/>
    <property type="match status" value="1"/>
</dbReference>
<dbReference type="PRINTS" id="PR00115">
    <property type="entry name" value="F16BPHPHTASE"/>
</dbReference>
<dbReference type="GO" id="GO:0042132">
    <property type="term" value="F:fructose 1,6-bisphosphate 1-phosphatase activity"/>
    <property type="evidence" value="ECO:0007669"/>
    <property type="project" value="UniProtKB-UniRule"/>
</dbReference>
<accession>A0A1X0AAA7</accession>
<feature type="binding site" evidence="13">
    <location>
        <position position="115"/>
    </location>
    <ligand>
        <name>Mg(2+)</name>
        <dbReference type="ChEBI" id="CHEBI:18420"/>
        <label>2</label>
    </ligand>
</feature>
<evidence type="ECO:0000256" key="12">
    <source>
        <dbReference type="ARBA" id="ARBA00081210"/>
    </source>
</evidence>
<feature type="domain" description="Fructose-1-6-bisphosphatase class I N-terminal" evidence="15">
    <location>
        <begin position="6"/>
        <end position="195"/>
    </location>
</feature>
<dbReference type="Pfam" id="PF00316">
    <property type="entry name" value="FBPase"/>
    <property type="match status" value="1"/>
</dbReference>
<dbReference type="GO" id="GO:0006000">
    <property type="term" value="P:fructose metabolic process"/>
    <property type="evidence" value="ECO:0007669"/>
    <property type="project" value="TreeGrafter"/>
</dbReference>
<evidence type="ECO:0000256" key="7">
    <source>
        <dbReference type="ARBA" id="ARBA00022723"/>
    </source>
</evidence>
<dbReference type="OrthoDB" id="9806756at2"/>
<feature type="binding site" evidence="13">
    <location>
        <position position="118"/>
    </location>
    <ligand>
        <name>Mg(2+)</name>
        <dbReference type="ChEBI" id="CHEBI:18420"/>
        <label>2</label>
    </ligand>
</feature>
<keyword evidence="6" id="KW-0113">Calvin cycle</keyword>
<dbReference type="RefSeq" id="WP_083169139.1">
    <property type="nucleotide sequence ID" value="NZ_MVHF01000048.1"/>
</dbReference>
<dbReference type="Proteomes" id="UP000192448">
    <property type="component" value="Unassembled WGS sequence"/>
</dbReference>
<dbReference type="InterPro" id="IPR033391">
    <property type="entry name" value="FBPase_N"/>
</dbReference>
<dbReference type="GO" id="GO:0030388">
    <property type="term" value="P:fructose 1,6-bisphosphate metabolic process"/>
    <property type="evidence" value="ECO:0007669"/>
    <property type="project" value="TreeGrafter"/>
</dbReference>
<dbReference type="GO" id="GO:0019253">
    <property type="term" value="P:reductive pentose-phosphate cycle"/>
    <property type="evidence" value="ECO:0007669"/>
    <property type="project" value="UniProtKB-KW"/>
</dbReference>
<evidence type="ECO:0000259" key="16">
    <source>
        <dbReference type="Pfam" id="PF18913"/>
    </source>
</evidence>
<feature type="binding site" evidence="13">
    <location>
        <position position="115"/>
    </location>
    <ligand>
        <name>Mg(2+)</name>
        <dbReference type="ChEBI" id="CHEBI:18420"/>
        <label>1</label>
    </ligand>
</feature>
<evidence type="ECO:0000256" key="2">
    <source>
        <dbReference type="ARBA" id="ARBA00005215"/>
    </source>
</evidence>
<gene>
    <name evidence="13" type="primary">fbp</name>
    <name evidence="17" type="ORF">BST13_31550</name>
</gene>
<comment type="subcellular location">
    <subcellularLocation>
        <location evidence="13">Cytoplasm</location>
    </subcellularLocation>
</comment>
<dbReference type="PANTHER" id="PTHR11556">
    <property type="entry name" value="FRUCTOSE-1,6-BISPHOSPHATASE-RELATED"/>
    <property type="match status" value="1"/>
</dbReference>
<dbReference type="PANTHER" id="PTHR11556:SF35">
    <property type="entry name" value="SEDOHEPTULOSE-1,7-BISPHOSPHATASE, CHLOROPLASTIC"/>
    <property type="match status" value="1"/>
</dbReference>
<feature type="binding site" evidence="13">
    <location>
        <begin position="118"/>
        <end position="121"/>
    </location>
    <ligand>
        <name>substrate</name>
    </ligand>
</feature>
<keyword evidence="7 13" id="KW-0479">Metal-binding</keyword>
<keyword evidence="9 13" id="KW-0460">Magnesium</keyword>
<evidence type="ECO:0000256" key="10">
    <source>
        <dbReference type="ARBA" id="ARBA00023277"/>
    </source>
</evidence>
<dbReference type="NCBIfam" id="NF006778">
    <property type="entry name" value="PRK09293.1-1"/>
    <property type="match status" value="1"/>
</dbReference>
<evidence type="ECO:0000256" key="5">
    <source>
        <dbReference type="ARBA" id="ARBA00022490"/>
    </source>
</evidence>
<evidence type="ECO:0000256" key="3">
    <source>
        <dbReference type="ARBA" id="ARBA00010941"/>
    </source>
</evidence>
<keyword evidence="10 13" id="KW-0119">Carbohydrate metabolism</keyword>
<evidence type="ECO:0000256" key="8">
    <source>
        <dbReference type="ARBA" id="ARBA00022801"/>
    </source>
</evidence>
<dbReference type="GO" id="GO:0006094">
    <property type="term" value="P:gluconeogenesis"/>
    <property type="evidence" value="ECO:0007669"/>
    <property type="project" value="UniProtKB-UniRule"/>
</dbReference>
<evidence type="ECO:0000256" key="13">
    <source>
        <dbReference type="HAMAP-Rule" id="MF_01855"/>
    </source>
</evidence>
<comment type="caution">
    <text evidence="17">The sequence shown here is derived from an EMBL/GenBank/DDBJ whole genome shotgun (WGS) entry which is preliminary data.</text>
</comment>
<dbReference type="HAMAP" id="MF_01855">
    <property type="entry name" value="FBPase_class1"/>
    <property type="match status" value="1"/>
</dbReference>
<feature type="domain" description="Fructose-1-6-bisphosphatase class 1 C-terminal" evidence="16">
    <location>
        <begin position="200"/>
        <end position="333"/>
    </location>
</feature>
<evidence type="ECO:0000256" key="1">
    <source>
        <dbReference type="ARBA" id="ARBA00001273"/>
    </source>
</evidence>
<evidence type="ECO:0000256" key="11">
    <source>
        <dbReference type="ARBA" id="ARBA00072069"/>
    </source>
</evidence>
<feature type="binding site" evidence="13">
    <location>
        <position position="282"/>
    </location>
    <ligand>
        <name>Mg(2+)</name>
        <dbReference type="ChEBI" id="CHEBI:18420"/>
        <label>2</label>
    </ligand>
</feature>
<dbReference type="AlphaFoldDB" id="A0A1X0AAA7"/>
<protein>
    <recommendedName>
        <fullName evidence="11 13">Fructose-1,6-bisphosphatase class 1</fullName>
        <shortName evidence="13">FBPase class 1</shortName>
        <ecNumber evidence="4 13">3.1.3.11</ecNumber>
    </recommendedName>
    <alternativeName>
        <fullName evidence="12 13">D-fructose-1,6-bisphosphate 1-phosphohydrolase class 1</fullName>
    </alternativeName>
</protein>
<dbReference type="InterPro" id="IPR020548">
    <property type="entry name" value="Fructose_bisphosphatase_AS"/>
</dbReference>
<dbReference type="PIRSF" id="PIRSF500210">
    <property type="entry name" value="FBPtase"/>
    <property type="match status" value="1"/>
</dbReference>
<proteinExistence type="inferred from homology"/>
<dbReference type="NCBIfam" id="NF006779">
    <property type="entry name" value="PRK09293.1-3"/>
    <property type="match status" value="1"/>
</dbReference>
<dbReference type="InterPro" id="IPR000146">
    <property type="entry name" value="FBPase_class-1"/>
</dbReference>
<dbReference type="CDD" id="cd00354">
    <property type="entry name" value="FBPase"/>
    <property type="match status" value="1"/>
</dbReference>
<evidence type="ECO:0000313" key="17">
    <source>
        <dbReference type="EMBL" id="ORA26954.1"/>
    </source>
</evidence>
<dbReference type="EMBL" id="MVHF01000048">
    <property type="protein sequence ID" value="ORA26954.1"/>
    <property type="molecule type" value="Genomic_DNA"/>
</dbReference>
<evidence type="ECO:0000313" key="18">
    <source>
        <dbReference type="Proteomes" id="UP000192448"/>
    </source>
</evidence>
<dbReference type="FunFam" id="3.30.540.10:FF:000002">
    <property type="entry name" value="Fructose-1,6-bisphosphatase class 1"/>
    <property type="match status" value="1"/>
</dbReference>
<feature type="binding site" evidence="13">
    <location>
        <position position="210"/>
    </location>
    <ligand>
        <name>substrate</name>
    </ligand>
</feature>
<dbReference type="STRING" id="1927124.BST13_31550"/>
<dbReference type="EC" id="3.1.3.11" evidence="4 13"/>
<evidence type="ECO:0000256" key="4">
    <source>
        <dbReference type="ARBA" id="ARBA00013093"/>
    </source>
</evidence>
<name>A0A1X0AAA7_9MYCO</name>
<dbReference type="PROSITE" id="PS00124">
    <property type="entry name" value="FBPASE"/>
    <property type="match status" value="1"/>
</dbReference>
<comment type="catalytic activity">
    <reaction evidence="1 13">
        <text>beta-D-fructose 1,6-bisphosphate + H2O = beta-D-fructose 6-phosphate + phosphate</text>
        <dbReference type="Rhea" id="RHEA:11064"/>
        <dbReference type="ChEBI" id="CHEBI:15377"/>
        <dbReference type="ChEBI" id="CHEBI:32966"/>
        <dbReference type="ChEBI" id="CHEBI:43474"/>
        <dbReference type="ChEBI" id="CHEBI:57634"/>
        <dbReference type="EC" id="3.1.3.11"/>
    </reaction>
</comment>
<dbReference type="NCBIfam" id="NF006780">
    <property type="entry name" value="PRK09293.1-4"/>
    <property type="match status" value="1"/>
</dbReference>
<keyword evidence="8 13" id="KW-0378">Hydrolase</keyword>
<dbReference type="InterPro" id="IPR044015">
    <property type="entry name" value="FBPase_C_dom"/>
</dbReference>
<feature type="binding site" evidence="13">
    <location>
        <position position="117"/>
    </location>
    <ligand>
        <name>Mg(2+)</name>
        <dbReference type="ChEBI" id="CHEBI:18420"/>
        <label>1</label>
    </ligand>
</feature>
<dbReference type="GO" id="GO:0005986">
    <property type="term" value="P:sucrose biosynthetic process"/>
    <property type="evidence" value="ECO:0007669"/>
    <property type="project" value="TreeGrafter"/>
</dbReference>
<comment type="subunit">
    <text evidence="13">Homotetramer.</text>
</comment>
<comment type="cofactor">
    <cofactor evidence="13">
        <name>Mg(2+)</name>
        <dbReference type="ChEBI" id="CHEBI:18420"/>
    </cofactor>
    <text evidence="13">Binds 2 magnesium ions per subunit.</text>
</comment>
<dbReference type="PIRSF" id="PIRSF000904">
    <property type="entry name" value="FBPtase_SBPase"/>
    <property type="match status" value="1"/>
</dbReference>
<feature type="binding site" evidence="13">
    <location>
        <position position="93"/>
    </location>
    <ligand>
        <name>Mg(2+)</name>
        <dbReference type="ChEBI" id="CHEBI:18420"/>
        <label>1</label>
    </ligand>
</feature>
<evidence type="ECO:0000256" key="9">
    <source>
        <dbReference type="ARBA" id="ARBA00022842"/>
    </source>
</evidence>
<dbReference type="Pfam" id="PF18913">
    <property type="entry name" value="FBPase_C"/>
    <property type="match status" value="1"/>
</dbReference>
<dbReference type="InterPro" id="IPR028343">
    <property type="entry name" value="FBPtase"/>
</dbReference>
<evidence type="ECO:0000259" key="15">
    <source>
        <dbReference type="Pfam" id="PF00316"/>
    </source>
</evidence>